<organism evidence="2 3">
    <name type="scientific">Trichoderma longibrachiatum ATCC 18648</name>
    <dbReference type="NCBI Taxonomy" id="983965"/>
    <lineage>
        <taxon>Eukaryota</taxon>
        <taxon>Fungi</taxon>
        <taxon>Dikarya</taxon>
        <taxon>Ascomycota</taxon>
        <taxon>Pezizomycotina</taxon>
        <taxon>Sordariomycetes</taxon>
        <taxon>Hypocreomycetidae</taxon>
        <taxon>Hypocreales</taxon>
        <taxon>Hypocreaceae</taxon>
        <taxon>Trichoderma</taxon>
    </lineage>
</organism>
<name>A0A2T4C737_TRILO</name>
<proteinExistence type="predicted"/>
<dbReference type="AlphaFoldDB" id="A0A2T4C737"/>
<evidence type="ECO:0000256" key="1">
    <source>
        <dbReference type="SAM" id="SignalP"/>
    </source>
</evidence>
<protein>
    <submittedName>
        <fullName evidence="2">Uncharacterized protein</fullName>
    </submittedName>
</protein>
<dbReference type="EMBL" id="KZ679130">
    <property type="protein sequence ID" value="PTB77365.1"/>
    <property type="molecule type" value="Genomic_DNA"/>
</dbReference>
<evidence type="ECO:0000313" key="3">
    <source>
        <dbReference type="Proteomes" id="UP000240760"/>
    </source>
</evidence>
<accession>A0A2T4C737</accession>
<keyword evidence="3" id="KW-1185">Reference proteome</keyword>
<gene>
    <name evidence="2" type="ORF">M440DRAFT_1421156</name>
</gene>
<feature type="chain" id="PRO_5015469360" evidence="1">
    <location>
        <begin position="18"/>
        <end position="93"/>
    </location>
</feature>
<dbReference type="Proteomes" id="UP000240760">
    <property type="component" value="Unassembled WGS sequence"/>
</dbReference>
<keyword evidence="1" id="KW-0732">Signal</keyword>
<reference evidence="2 3" key="1">
    <citation type="submission" date="2016-07" db="EMBL/GenBank/DDBJ databases">
        <title>Multiple horizontal gene transfer events from other fungi enriched the ability of initially mycotrophic Trichoderma (Ascomycota) to feed on dead plant biomass.</title>
        <authorList>
            <consortium name="DOE Joint Genome Institute"/>
            <person name="Aerts A."/>
            <person name="Atanasova L."/>
            <person name="Chenthamara K."/>
            <person name="Zhang J."/>
            <person name="Grujic M."/>
            <person name="Henrissat B."/>
            <person name="Kuo A."/>
            <person name="Salamov A."/>
            <person name="Lipzen A."/>
            <person name="Labutti K."/>
            <person name="Barry K."/>
            <person name="Miao Y."/>
            <person name="Rahimi M.J."/>
            <person name="Shen Q."/>
            <person name="Grigoriev I.V."/>
            <person name="Kubicek C.P."/>
            <person name="Druzhinina I.S."/>
        </authorList>
    </citation>
    <scope>NUCLEOTIDE SEQUENCE [LARGE SCALE GENOMIC DNA]</scope>
    <source>
        <strain evidence="2 3">ATCC 18648</strain>
    </source>
</reference>
<sequence>MAGRTLISFLLSSFAASVVINSWTSALNGRNRSAMFHPHPPPPDGLVLSSSYHAESFSGLAEDMSRRRAMDTLGARMDKYSLVARLAGIVVNS</sequence>
<evidence type="ECO:0000313" key="2">
    <source>
        <dbReference type="EMBL" id="PTB77365.1"/>
    </source>
</evidence>
<feature type="signal peptide" evidence="1">
    <location>
        <begin position="1"/>
        <end position="17"/>
    </location>
</feature>